<dbReference type="EMBL" id="BMNR01000008">
    <property type="protein sequence ID" value="GGK33428.1"/>
    <property type="molecule type" value="Genomic_DNA"/>
</dbReference>
<keyword evidence="4 9" id="KW-0479">Metal-binding</keyword>
<evidence type="ECO:0000256" key="4">
    <source>
        <dbReference type="ARBA" id="ARBA00022723"/>
    </source>
</evidence>
<comment type="caution">
    <text evidence="13">The sequence shown here is derived from an EMBL/GenBank/DDBJ whole genome shotgun (WGS) entry which is preliminary data.</text>
</comment>
<evidence type="ECO:0000256" key="10">
    <source>
        <dbReference type="RuleBase" id="RU366055"/>
    </source>
</evidence>
<dbReference type="Gene3D" id="3.40.570.10">
    <property type="entry name" value="Extracellular Endonuclease, subunit A"/>
    <property type="match status" value="1"/>
</dbReference>
<evidence type="ECO:0000259" key="12">
    <source>
        <dbReference type="SMART" id="SM00892"/>
    </source>
</evidence>
<evidence type="ECO:0000256" key="6">
    <source>
        <dbReference type="ARBA" id="ARBA00022801"/>
    </source>
</evidence>
<evidence type="ECO:0000256" key="9">
    <source>
        <dbReference type="PIRSR" id="PIRSR640255-2"/>
    </source>
</evidence>
<dbReference type="SUPFAM" id="SSF54060">
    <property type="entry name" value="His-Me finger endonucleases"/>
    <property type="match status" value="1"/>
</dbReference>
<dbReference type="PROSITE" id="PS01070">
    <property type="entry name" value="NUCLEASE_NON_SPEC"/>
    <property type="match status" value="1"/>
</dbReference>
<reference evidence="13" key="2">
    <citation type="submission" date="2020-09" db="EMBL/GenBank/DDBJ databases">
        <authorList>
            <person name="Sun Q."/>
            <person name="Ohkuma M."/>
        </authorList>
    </citation>
    <scope>NUCLEOTIDE SEQUENCE</scope>
    <source>
        <strain evidence="13">JCM 12862</strain>
    </source>
</reference>
<dbReference type="CDD" id="cd00091">
    <property type="entry name" value="NUC"/>
    <property type="match status" value="1"/>
</dbReference>
<dbReference type="InterPro" id="IPR044929">
    <property type="entry name" value="DNA/RNA_non-sp_Endonuclease_sf"/>
</dbReference>
<dbReference type="Proteomes" id="UP000612329">
    <property type="component" value="Unassembled WGS sequence"/>
</dbReference>
<evidence type="ECO:0000256" key="2">
    <source>
        <dbReference type="ARBA" id="ARBA00010052"/>
    </source>
</evidence>
<keyword evidence="3 10" id="KW-0540">Nuclease</keyword>
<organism evidence="13 14">
    <name type="scientific">Yeosuana aromativorans</name>
    <dbReference type="NCBI Taxonomy" id="288019"/>
    <lineage>
        <taxon>Bacteria</taxon>
        <taxon>Pseudomonadati</taxon>
        <taxon>Bacteroidota</taxon>
        <taxon>Flavobacteriia</taxon>
        <taxon>Flavobacteriales</taxon>
        <taxon>Flavobacteriaceae</taxon>
        <taxon>Yeosuana</taxon>
    </lineage>
</organism>
<feature type="domain" description="ENPP1-3/EXOG-like endonuclease/phosphodiesterase" evidence="11">
    <location>
        <begin position="63"/>
        <end position="255"/>
    </location>
</feature>
<gene>
    <name evidence="13" type="primary">nucA</name>
    <name evidence="13" type="ORF">GCM10007962_29820</name>
</gene>
<evidence type="ECO:0000256" key="5">
    <source>
        <dbReference type="ARBA" id="ARBA00022759"/>
    </source>
</evidence>
<feature type="binding site" evidence="9">
    <location>
        <position position="155"/>
    </location>
    <ligand>
        <name>Mg(2+)</name>
        <dbReference type="ChEBI" id="CHEBI:18420"/>
        <note>catalytic</note>
    </ligand>
</feature>
<keyword evidence="6 10" id="KW-0378">Hydrolase</keyword>
<dbReference type="GO" id="GO:0016787">
    <property type="term" value="F:hydrolase activity"/>
    <property type="evidence" value="ECO:0007669"/>
    <property type="project" value="UniProtKB-KW"/>
</dbReference>
<evidence type="ECO:0000313" key="13">
    <source>
        <dbReference type="EMBL" id="GGK33428.1"/>
    </source>
</evidence>
<dbReference type="EC" id="3.1.30.-" evidence="10"/>
<feature type="active site" description="Proton acceptor" evidence="8">
    <location>
        <position position="124"/>
    </location>
</feature>
<dbReference type="SMART" id="SM00892">
    <property type="entry name" value="Endonuclease_NS"/>
    <property type="match status" value="1"/>
</dbReference>
<dbReference type="AlphaFoldDB" id="A0A8J3BN16"/>
<evidence type="ECO:0000256" key="3">
    <source>
        <dbReference type="ARBA" id="ARBA00022722"/>
    </source>
</evidence>
<keyword evidence="7" id="KW-0460">Magnesium</keyword>
<dbReference type="InterPro" id="IPR018524">
    <property type="entry name" value="DNA/RNA_endonuclease_AS"/>
</dbReference>
<dbReference type="GO" id="GO:0004519">
    <property type="term" value="F:endonuclease activity"/>
    <property type="evidence" value="ECO:0007669"/>
    <property type="project" value="UniProtKB-UniRule"/>
</dbReference>
<dbReference type="SMART" id="SM00477">
    <property type="entry name" value="NUC"/>
    <property type="match status" value="1"/>
</dbReference>
<dbReference type="InterPro" id="IPR040255">
    <property type="entry name" value="Non-specific_endonuclease"/>
</dbReference>
<dbReference type="PANTHER" id="PTHR13966">
    <property type="entry name" value="ENDONUCLEASE RELATED"/>
    <property type="match status" value="1"/>
</dbReference>
<evidence type="ECO:0000259" key="11">
    <source>
        <dbReference type="SMART" id="SM00477"/>
    </source>
</evidence>
<accession>A0A8J3BN16</accession>
<dbReference type="InterPro" id="IPR001604">
    <property type="entry name" value="Endo_G_ENPP1-like_dom"/>
</dbReference>
<sequence length="272" mass="31226">MNSLSKRNLYSIVAILIVLGVYGYEYFLKQEEQKQVVDKGKEVKQNTNEYFLPTSTTGQIVHHQGYSLSYNEPYEQAEWVAYELKKNQLSNNNFERPYFEIDKAVKTGAASWRNYKNSGYDRGHLCPAGDREYDIVAFNETFLTSNITPQEHDFNAGIWNSLEQKVRYWASKYNGVFVVTGGVLTKGLKTIGEEHVAVPNQFYKIILDNDHGNIKMIAFLMLHENSNKPLQKFVVPVDSIEKLTGIDFFSQLDNAVETKLEASSNCKNWSFK</sequence>
<dbReference type="PANTHER" id="PTHR13966:SF5">
    <property type="entry name" value="ENDONUCLEASE G, MITOCHONDRIAL"/>
    <property type="match status" value="1"/>
</dbReference>
<dbReference type="GO" id="GO:0003676">
    <property type="term" value="F:nucleic acid binding"/>
    <property type="evidence" value="ECO:0007669"/>
    <property type="project" value="InterPro"/>
</dbReference>
<evidence type="ECO:0000313" key="14">
    <source>
        <dbReference type="Proteomes" id="UP000612329"/>
    </source>
</evidence>
<evidence type="ECO:0000256" key="1">
    <source>
        <dbReference type="ARBA" id="ARBA00001946"/>
    </source>
</evidence>
<reference evidence="13" key="1">
    <citation type="journal article" date="2014" name="Int. J. Syst. Evol. Microbiol.">
        <title>Complete genome sequence of Corynebacterium casei LMG S-19264T (=DSM 44701T), isolated from a smear-ripened cheese.</title>
        <authorList>
            <consortium name="US DOE Joint Genome Institute (JGI-PGF)"/>
            <person name="Walter F."/>
            <person name="Albersmeier A."/>
            <person name="Kalinowski J."/>
            <person name="Ruckert C."/>
        </authorList>
    </citation>
    <scope>NUCLEOTIDE SEQUENCE</scope>
    <source>
        <strain evidence="13">JCM 12862</strain>
    </source>
</reference>
<dbReference type="InterPro" id="IPR020821">
    <property type="entry name" value="ENPP1-3/EXOG-like_nuc-like"/>
</dbReference>
<evidence type="ECO:0000256" key="7">
    <source>
        <dbReference type="ARBA" id="ARBA00022842"/>
    </source>
</evidence>
<name>A0A8J3BN16_9FLAO</name>
<evidence type="ECO:0000256" key="8">
    <source>
        <dbReference type="PIRSR" id="PIRSR640255-1"/>
    </source>
</evidence>
<protein>
    <recommendedName>
        <fullName evidence="10">Endonuclease</fullName>
        <ecNumber evidence="10">3.1.30.-</ecNumber>
    </recommendedName>
</protein>
<proteinExistence type="inferred from homology"/>
<keyword evidence="5 10" id="KW-0255">Endonuclease</keyword>
<comment type="cofactor">
    <cofactor evidence="1 10">
        <name>Mg(2+)</name>
        <dbReference type="ChEBI" id="CHEBI:18420"/>
    </cofactor>
</comment>
<dbReference type="InterPro" id="IPR044925">
    <property type="entry name" value="His-Me_finger_sf"/>
</dbReference>
<comment type="similarity">
    <text evidence="2 10">Belongs to the DNA/RNA non-specific endonuclease family.</text>
</comment>
<feature type="domain" description="DNA/RNA non-specific endonuclease/pyrophosphatase/phosphodiesterase" evidence="12">
    <location>
        <begin position="62"/>
        <end position="255"/>
    </location>
</feature>
<dbReference type="Pfam" id="PF01223">
    <property type="entry name" value="Endonuclease_NS"/>
    <property type="match status" value="1"/>
</dbReference>
<keyword evidence="14" id="KW-1185">Reference proteome</keyword>
<dbReference type="GO" id="GO:0046872">
    <property type="term" value="F:metal ion binding"/>
    <property type="evidence" value="ECO:0007669"/>
    <property type="project" value="UniProtKB-KW"/>
</dbReference>